<dbReference type="RefSeq" id="WP_142235748.1">
    <property type="nucleotide sequence ID" value="NZ_AP019700.1"/>
</dbReference>
<feature type="transmembrane region" description="Helical" evidence="1">
    <location>
        <begin position="63"/>
        <end position="83"/>
    </location>
</feature>
<name>A0A3N1MDY5_9PROT</name>
<keyword evidence="3" id="KW-1185">Reference proteome</keyword>
<keyword evidence="1" id="KW-0472">Membrane</keyword>
<keyword evidence="1" id="KW-1133">Transmembrane helix</keyword>
<organism evidence="2 3">
    <name type="scientific">Stella humosa</name>
    <dbReference type="NCBI Taxonomy" id="94"/>
    <lineage>
        <taxon>Bacteria</taxon>
        <taxon>Pseudomonadati</taxon>
        <taxon>Pseudomonadota</taxon>
        <taxon>Alphaproteobacteria</taxon>
        <taxon>Rhodospirillales</taxon>
        <taxon>Stellaceae</taxon>
        <taxon>Stella</taxon>
    </lineage>
</organism>
<protein>
    <recommendedName>
        <fullName evidence="4">DUF1453 domain-containing protein</fullName>
    </recommendedName>
</protein>
<sequence>MEMLLTIVARTPPWVWVVLVIVLVIGFRGLRPQRSSPRRLLITPAVFVAIALVQLVISANPLAALPAWLAGMVPGAVIGWVWARGLPFRIDRAAGRIETPGTAFWLVVGMLLFACRYALGVYVGMHPELRTDPFWVAAPFLVAGVGSGMALAWAALLLRRYFRDS</sequence>
<comment type="caution">
    <text evidence="2">The sequence shown here is derived from an EMBL/GenBank/DDBJ whole genome shotgun (WGS) entry which is preliminary data.</text>
</comment>
<dbReference type="EMBL" id="RJKX01000011">
    <property type="protein sequence ID" value="ROQ01335.1"/>
    <property type="molecule type" value="Genomic_DNA"/>
</dbReference>
<dbReference type="AlphaFoldDB" id="A0A3N1MDY5"/>
<feature type="transmembrane region" description="Helical" evidence="1">
    <location>
        <begin position="12"/>
        <end position="28"/>
    </location>
</feature>
<accession>A0A3N1MDY5</accession>
<dbReference type="Proteomes" id="UP000278222">
    <property type="component" value="Unassembled WGS sequence"/>
</dbReference>
<evidence type="ECO:0000256" key="1">
    <source>
        <dbReference type="SAM" id="Phobius"/>
    </source>
</evidence>
<feature type="transmembrane region" description="Helical" evidence="1">
    <location>
        <begin position="134"/>
        <end position="158"/>
    </location>
</feature>
<gene>
    <name evidence="2" type="ORF">EDC65_0513</name>
</gene>
<dbReference type="Pfam" id="PF20327">
    <property type="entry name" value="DUF6622"/>
    <property type="match status" value="1"/>
</dbReference>
<evidence type="ECO:0000313" key="2">
    <source>
        <dbReference type="EMBL" id="ROQ01335.1"/>
    </source>
</evidence>
<dbReference type="InterPro" id="IPR046730">
    <property type="entry name" value="DUF6622"/>
</dbReference>
<evidence type="ECO:0000313" key="3">
    <source>
        <dbReference type="Proteomes" id="UP000278222"/>
    </source>
</evidence>
<reference evidence="2 3" key="1">
    <citation type="submission" date="2018-11" db="EMBL/GenBank/DDBJ databases">
        <title>Genomic Encyclopedia of Type Strains, Phase IV (KMG-IV): sequencing the most valuable type-strain genomes for metagenomic binning, comparative biology and taxonomic classification.</title>
        <authorList>
            <person name="Goeker M."/>
        </authorList>
    </citation>
    <scope>NUCLEOTIDE SEQUENCE [LARGE SCALE GENOMIC DNA]</scope>
    <source>
        <strain evidence="2 3">DSM 5900</strain>
    </source>
</reference>
<feature type="transmembrane region" description="Helical" evidence="1">
    <location>
        <begin position="40"/>
        <end position="57"/>
    </location>
</feature>
<keyword evidence="1" id="KW-0812">Transmembrane</keyword>
<feature type="transmembrane region" description="Helical" evidence="1">
    <location>
        <begin position="103"/>
        <end position="122"/>
    </location>
</feature>
<dbReference type="OrthoDB" id="3034721at2"/>
<proteinExistence type="predicted"/>
<evidence type="ECO:0008006" key="4">
    <source>
        <dbReference type="Google" id="ProtNLM"/>
    </source>
</evidence>